<protein>
    <submittedName>
        <fullName evidence="1">(raccoon dog) hypothetical protein</fullName>
    </submittedName>
</protein>
<reference evidence="1" key="1">
    <citation type="submission" date="2020-12" db="EMBL/GenBank/DDBJ databases">
        <authorList>
            <consortium name="Molecular Ecology Group"/>
        </authorList>
    </citation>
    <scope>NUCLEOTIDE SEQUENCE</scope>
    <source>
        <strain evidence="1">TBG_1078</strain>
    </source>
</reference>
<sequence>MPITQLPQPPPTSPLATLCFPELGVSHELHSWGLPLLKGTEGSPPPSLVGL</sequence>
<dbReference type="Proteomes" id="UP000645828">
    <property type="component" value="Unassembled WGS sequence"/>
</dbReference>
<gene>
    <name evidence="1" type="ORF">NYPRO_LOCUS16600</name>
</gene>
<dbReference type="AlphaFoldDB" id="A0A811Z2C4"/>
<comment type="caution">
    <text evidence="1">The sequence shown here is derived from an EMBL/GenBank/DDBJ whole genome shotgun (WGS) entry which is preliminary data.</text>
</comment>
<organism evidence="1 2">
    <name type="scientific">Nyctereutes procyonoides</name>
    <name type="common">Raccoon dog</name>
    <name type="synonym">Canis procyonoides</name>
    <dbReference type="NCBI Taxonomy" id="34880"/>
    <lineage>
        <taxon>Eukaryota</taxon>
        <taxon>Metazoa</taxon>
        <taxon>Chordata</taxon>
        <taxon>Craniata</taxon>
        <taxon>Vertebrata</taxon>
        <taxon>Euteleostomi</taxon>
        <taxon>Mammalia</taxon>
        <taxon>Eutheria</taxon>
        <taxon>Laurasiatheria</taxon>
        <taxon>Carnivora</taxon>
        <taxon>Caniformia</taxon>
        <taxon>Canidae</taxon>
        <taxon>Nyctereutes</taxon>
    </lineage>
</organism>
<dbReference type="EMBL" id="CAJHUB010000755">
    <property type="protein sequence ID" value="CAD7683808.1"/>
    <property type="molecule type" value="Genomic_DNA"/>
</dbReference>
<name>A0A811Z2C4_NYCPR</name>
<evidence type="ECO:0000313" key="1">
    <source>
        <dbReference type="EMBL" id="CAD7683808.1"/>
    </source>
</evidence>
<proteinExistence type="predicted"/>
<evidence type="ECO:0000313" key="2">
    <source>
        <dbReference type="Proteomes" id="UP000645828"/>
    </source>
</evidence>
<accession>A0A811Z2C4</accession>
<keyword evidence="2" id="KW-1185">Reference proteome</keyword>